<dbReference type="EMBL" id="KV700117">
    <property type="protein sequence ID" value="OCF46983.1"/>
    <property type="molecule type" value="Genomic_DNA"/>
</dbReference>
<protein>
    <submittedName>
        <fullName evidence="2">Uncharacterized protein</fullName>
    </submittedName>
</protein>
<reference evidence="2" key="1">
    <citation type="submission" date="2013-07" db="EMBL/GenBank/DDBJ databases">
        <title>The Genome Sequence of Cryptococcus pinus CBS10737.</title>
        <authorList>
            <consortium name="The Broad Institute Genome Sequencing Platform"/>
            <person name="Cuomo C."/>
            <person name="Litvintseva A."/>
            <person name="Chen Y."/>
            <person name="Heitman J."/>
            <person name="Sun S."/>
            <person name="Springer D."/>
            <person name="Dromer F."/>
            <person name="Young S.K."/>
            <person name="Zeng Q."/>
            <person name="Gargeya S."/>
            <person name="Fitzgerald M."/>
            <person name="Abouelleil A."/>
            <person name="Alvarado L."/>
            <person name="Berlin A.M."/>
            <person name="Chapman S.B."/>
            <person name="Dewar J."/>
            <person name="Goldberg J."/>
            <person name="Griggs A."/>
            <person name="Gujja S."/>
            <person name="Hansen M."/>
            <person name="Howarth C."/>
            <person name="Imamovic A."/>
            <person name="Larimer J."/>
            <person name="McCowan C."/>
            <person name="Murphy C."/>
            <person name="Pearson M."/>
            <person name="Priest M."/>
            <person name="Roberts A."/>
            <person name="Saif S."/>
            <person name="Shea T."/>
            <person name="Sykes S."/>
            <person name="Wortman J."/>
            <person name="Nusbaum C."/>
            <person name="Birren B."/>
        </authorList>
    </citation>
    <scope>NUCLEOTIDE SEQUENCE [LARGE SCALE GENOMIC DNA]</scope>
    <source>
        <strain evidence="2">CBS 10737</strain>
    </source>
</reference>
<keyword evidence="4" id="KW-1185">Reference proteome</keyword>
<proteinExistence type="predicted"/>
<dbReference type="RefSeq" id="XP_019008202.1">
    <property type="nucleotide sequence ID" value="XM_019158456.1"/>
</dbReference>
<accession>A0A1B9HUP9</accession>
<reference evidence="3" key="2">
    <citation type="submission" date="2013-07" db="EMBL/GenBank/DDBJ databases">
        <authorList>
            <consortium name="The Broad Institute Genome Sequencing Platform"/>
            <person name="Cuomo C."/>
            <person name="Litvintseva A."/>
            <person name="Chen Y."/>
            <person name="Heitman J."/>
            <person name="Sun S."/>
            <person name="Springer D."/>
            <person name="Dromer F."/>
            <person name="Young S.K."/>
            <person name="Zeng Q."/>
            <person name="Gargeya S."/>
            <person name="Fitzgerald M."/>
            <person name="Abouelleil A."/>
            <person name="Alvarado L."/>
            <person name="Berlin A.M."/>
            <person name="Chapman S.B."/>
            <person name="Dewar J."/>
            <person name="Goldberg J."/>
            <person name="Griggs A."/>
            <person name="Gujja S."/>
            <person name="Hansen M."/>
            <person name="Howarth C."/>
            <person name="Imamovic A."/>
            <person name="Larimer J."/>
            <person name="McCowan C."/>
            <person name="Murphy C."/>
            <person name="Pearson M."/>
            <person name="Priest M."/>
            <person name="Roberts A."/>
            <person name="Saif S."/>
            <person name="Shea T."/>
            <person name="Sykes S."/>
            <person name="Wortman J."/>
            <person name="Nusbaum C."/>
            <person name="Birren B."/>
        </authorList>
    </citation>
    <scope>NUCLEOTIDE SEQUENCE</scope>
    <source>
        <strain evidence="3">CBS 10737</strain>
    </source>
</reference>
<sequence>MANILSGPSRPPVQIPSVTQSGPKPRTIRTPGVPLTFNDLSELYPLILSYLKLINPVLLLSVSKSLYTELLPTIYEKIHLNKYNTSLLFYGYSPLISSRNSIFKSKNHTRFLRDFVGLPGRRSRSSPPDIQTSEKDFSESQSRKSIALNFTKEIYLKDAESLSLICQVHMELLSYSPISSKRRRIEEETNNNNSSSWPLKNVKILKVGWKLIKYLAESHNLNNINNSKILPICCIPFEVDILIIEIEKLEKLRKRFLRQAISELSSEFTLEKLILKVEIPEMTRTRISSIDEDESLKSPKETDEEIYIPPIEHPPPASEILIILIPPLSMTSSYISSNCIENGKLVDVLVKCIHSFLEDTGRRNFRLPNIQIACPANNQVEHKIRNLIFANDGLGIARSVGRRAFDVTQFTDLSSITPYLSPRLN</sequence>
<dbReference type="AlphaFoldDB" id="A0A1B9HUP9"/>
<dbReference type="EMBL" id="CP144520">
    <property type="protein sequence ID" value="WWC68226.1"/>
    <property type="molecule type" value="Genomic_DNA"/>
</dbReference>
<evidence type="ECO:0000256" key="1">
    <source>
        <dbReference type="SAM" id="MobiDB-lite"/>
    </source>
</evidence>
<dbReference type="OrthoDB" id="2564915at2759"/>
<evidence type="ECO:0000313" key="4">
    <source>
        <dbReference type="Proteomes" id="UP000094020"/>
    </source>
</evidence>
<gene>
    <name evidence="2" type="ORF">I206_06757</name>
    <name evidence="3" type="ORF">I206_102149</name>
</gene>
<evidence type="ECO:0000313" key="3">
    <source>
        <dbReference type="EMBL" id="WWC68226.1"/>
    </source>
</evidence>
<dbReference type="GeneID" id="30175126"/>
<dbReference type="Proteomes" id="UP000094020">
    <property type="component" value="Chromosome 2"/>
</dbReference>
<organism evidence="2">
    <name type="scientific">Kwoniella pini CBS 10737</name>
    <dbReference type="NCBI Taxonomy" id="1296096"/>
    <lineage>
        <taxon>Eukaryota</taxon>
        <taxon>Fungi</taxon>
        <taxon>Dikarya</taxon>
        <taxon>Basidiomycota</taxon>
        <taxon>Agaricomycotina</taxon>
        <taxon>Tremellomycetes</taxon>
        <taxon>Tremellales</taxon>
        <taxon>Cryptococcaceae</taxon>
        <taxon>Kwoniella</taxon>
    </lineage>
</organism>
<evidence type="ECO:0000313" key="2">
    <source>
        <dbReference type="EMBL" id="OCF46983.1"/>
    </source>
</evidence>
<feature type="region of interest" description="Disordered" evidence="1">
    <location>
        <begin position="119"/>
        <end position="138"/>
    </location>
</feature>
<reference evidence="2" key="3">
    <citation type="submission" date="2016-07" db="EMBL/GenBank/DDBJ databases">
        <title>Evolution of pathogenesis and genome organization in the Tremellales.</title>
        <authorList>
            <person name="Cuomo C."/>
            <person name="Litvintseva A."/>
            <person name="Heitman J."/>
            <person name="Chen Y."/>
            <person name="Sun S."/>
            <person name="Springer D."/>
            <person name="Dromer F."/>
            <person name="Young S."/>
            <person name="Zeng Q."/>
            <person name="Chapman S."/>
            <person name="Gujja S."/>
            <person name="Saif S."/>
            <person name="Birren B."/>
        </authorList>
    </citation>
    <scope>NUCLEOTIDE SEQUENCE</scope>
    <source>
        <strain evidence="2">CBS 10737</strain>
    </source>
</reference>
<name>A0A1B9HUP9_9TREE</name>
<reference evidence="3" key="4">
    <citation type="submission" date="2024-02" db="EMBL/GenBank/DDBJ databases">
        <title>Comparative genomics of Cryptococcus and Kwoniella reveals pathogenesis evolution and contrasting modes of karyotype evolution via chromosome fusion or intercentromeric recombination.</title>
        <authorList>
            <person name="Coelho M.A."/>
            <person name="David-Palma M."/>
            <person name="Shea T."/>
            <person name="Bowers K."/>
            <person name="McGinley-Smith S."/>
            <person name="Mohammad A.W."/>
            <person name="Gnirke A."/>
            <person name="Yurkov A.M."/>
            <person name="Nowrousian M."/>
            <person name="Sun S."/>
            <person name="Cuomo C.A."/>
            <person name="Heitman J."/>
        </authorList>
    </citation>
    <scope>NUCLEOTIDE SEQUENCE</scope>
    <source>
        <strain evidence="3">CBS 10737</strain>
    </source>
</reference>
<feature type="region of interest" description="Disordered" evidence="1">
    <location>
        <begin position="1"/>
        <end position="27"/>
    </location>
</feature>
<dbReference type="KEGG" id="kpin:30175126"/>